<name>A0A916UFE1_9ACTN</name>
<dbReference type="Proteomes" id="UP000641514">
    <property type="component" value="Unassembled WGS sequence"/>
</dbReference>
<protein>
    <submittedName>
        <fullName evidence="1">Uncharacterized protein</fullName>
    </submittedName>
</protein>
<gene>
    <name evidence="1" type="ORF">GCM10011410_24030</name>
</gene>
<accession>A0A916UFE1</accession>
<proteinExistence type="predicted"/>
<sequence length="46" mass="5013">MEAIAVRTSRFDVVFGIADPPVESIAHRLADKLLKFESVIILLSSG</sequence>
<evidence type="ECO:0000313" key="2">
    <source>
        <dbReference type="Proteomes" id="UP000641514"/>
    </source>
</evidence>
<organism evidence="1 2">
    <name type="scientific">Hoyosella rhizosphaerae</name>
    <dbReference type="NCBI Taxonomy" id="1755582"/>
    <lineage>
        <taxon>Bacteria</taxon>
        <taxon>Bacillati</taxon>
        <taxon>Actinomycetota</taxon>
        <taxon>Actinomycetes</taxon>
        <taxon>Mycobacteriales</taxon>
        <taxon>Hoyosellaceae</taxon>
        <taxon>Hoyosella</taxon>
    </lineage>
</organism>
<reference evidence="1" key="1">
    <citation type="journal article" date="2014" name="Int. J. Syst. Evol. Microbiol.">
        <title>Complete genome sequence of Corynebacterium casei LMG S-19264T (=DSM 44701T), isolated from a smear-ripened cheese.</title>
        <authorList>
            <consortium name="US DOE Joint Genome Institute (JGI-PGF)"/>
            <person name="Walter F."/>
            <person name="Albersmeier A."/>
            <person name="Kalinowski J."/>
            <person name="Ruckert C."/>
        </authorList>
    </citation>
    <scope>NUCLEOTIDE SEQUENCE</scope>
    <source>
        <strain evidence="1">CGMCC 1.15478</strain>
    </source>
</reference>
<keyword evidence="2" id="KW-1185">Reference proteome</keyword>
<dbReference type="EMBL" id="BMJH01000003">
    <property type="protein sequence ID" value="GGC70401.1"/>
    <property type="molecule type" value="Genomic_DNA"/>
</dbReference>
<comment type="caution">
    <text evidence="1">The sequence shown here is derived from an EMBL/GenBank/DDBJ whole genome shotgun (WGS) entry which is preliminary data.</text>
</comment>
<evidence type="ECO:0000313" key="1">
    <source>
        <dbReference type="EMBL" id="GGC70401.1"/>
    </source>
</evidence>
<dbReference type="AlphaFoldDB" id="A0A916UFE1"/>
<reference evidence="1" key="2">
    <citation type="submission" date="2020-09" db="EMBL/GenBank/DDBJ databases">
        <authorList>
            <person name="Sun Q."/>
            <person name="Zhou Y."/>
        </authorList>
    </citation>
    <scope>NUCLEOTIDE SEQUENCE</scope>
    <source>
        <strain evidence="1">CGMCC 1.15478</strain>
    </source>
</reference>